<keyword evidence="1" id="KW-0732">Signal</keyword>
<evidence type="ECO:0000313" key="2">
    <source>
        <dbReference type="EMBL" id="KAE8968074.1"/>
    </source>
</evidence>
<dbReference type="Proteomes" id="UP000460718">
    <property type="component" value="Unassembled WGS sequence"/>
</dbReference>
<dbReference type="AlphaFoldDB" id="A0A6A3HH60"/>
<gene>
    <name evidence="2" type="ORF">PF011_g27320</name>
</gene>
<feature type="signal peptide" evidence="1">
    <location>
        <begin position="1"/>
        <end position="26"/>
    </location>
</feature>
<reference evidence="2 3" key="1">
    <citation type="submission" date="2018-09" db="EMBL/GenBank/DDBJ databases">
        <title>Genomic investigation of the strawberry pathogen Phytophthora fragariae indicates pathogenicity is determined by transcriptional variation in three key races.</title>
        <authorList>
            <person name="Adams T.M."/>
            <person name="Armitage A.D."/>
            <person name="Sobczyk M.K."/>
            <person name="Bates H.J."/>
            <person name="Dunwell J.M."/>
            <person name="Nellist C.F."/>
            <person name="Harrison R.J."/>
        </authorList>
    </citation>
    <scope>NUCLEOTIDE SEQUENCE [LARGE SCALE GENOMIC DNA]</scope>
    <source>
        <strain evidence="2 3">SCRP245</strain>
    </source>
</reference>
<proteinExistence type="predicted"/>
<evidence type="ECO:0000313" key="3">
    <source>
        <dbReference type="Proteomes" id="UP000460718"/>
    </source>
</evidence>
<evidence type="ECO:0008006" key="4">
    <source>
        <dbReference type="Google" id="ProtNLM"/>
    </source>
</evidence>
<protein>
    <recommendedName>
        <fullName evidence="4">Secreted protein</fullName>
    </recommendedName>
</protein>
<dbReference type="EMBL" id="QXFW01003927">
    <property type="protein sequence ID" value="KAE8968074.1"/>
    <property type="molecule type" value="Genomic_DNA"/>
</dbReference>
<sequence length="75" mass="7909">MVPASGLEQCCLSVVVLSVYSSTAVGNKTPHDVYLSSTTCPHQCCLFVVIHGVHISAAVNKTSHDVYTAAIRGPH</sequence>
<accession>A0A6A3HH60</accession>
<comment type="caution">
    <text evidence="2">The sequence shown here is derived from an EMBL/GenBank/DDBJ whole genome shotgun (WGS) entry which is preliminary data.</text>
</comment>
<name>A0A6A3HH60_9STRA</name>
<feature type="chain" id="PRO_5025406793" description="Secreted protein" evidence="1">
    <location>
        <begin position="27"/>
        <end position="75"/>
    </location>
</feature>
<organism evidence="2 3">
    <name type="scientific">Phytophthora fragariae</name>
    <dbReference type="NCBI Taxonomy" id="53985"/>
    <lineage>
        <taxon>Eukaryota</taxon>
        <taxon>Sar</taxon>
        <taxon>Stramenopiles</taxon>
        <taxon>Oomycota</taxon>
        <taxon>Peronosporomycetes</taxon>
        <taxon>Peronosporales</taxon>
        <taxon>Peronosporaceae</taxon>
        <taxon>Phytophthora</taxon>
    </lineage>
</organism>
<evidence type="ECO:0000256" key="1">
    <source>
        <dbReference type="SAM" id="SignalP"/>
    </source>
</evidence>